<protein>
    <submittedName>
        <fullName evidence="1">Uncharacterized protein</fullName>
    </submittedName>
</protein>
<gene>
    <name evidence="1" type="ORF">NCTC12195_02438</name>
</gene>
<dbReference type="EMBL" id="UHDK01000001">
    <property type="protein sequence ID" value="SUM32987.1"/>
    <property type="molecule type" value="Genomic_DNA"/>
</dbReference>
<sequence length="33" mass="3995">MLVIYYSKFTGLFKYKHMELNSILTLEKNVLKE</sequence>
<evidence type="ECO:0000313" key="1">
    <source>
        <dbReference type="EMBL" id="SUM32987.1"/>
    </source>
</evidence>
<dbReference type="AlphaFoldDB" id="A0A380FFK1"/>
<proteinExistence type="predicted"/>
<organism evidence="1 2">
    <name type="scientific">Staphylococcus gallinarum</name>
    <dbReference type="NCBI Taxonomy" id="1293"/>
    <lineage>
        <taxon>Bacteria</taxon>
        <taxon>Bacillati</taxon>
        <taxon>Bacillota</taxon>
        <taxon>Bacilli</taxon>
        <taxon>Bacillales</taxon>
        <taxon>Staphylococcaceae</taxon>
        <taxon>Staphylococcus</taxon>
    </lineage>
</organism>
<dbReference type="Proteomes" id="UP000255277">
    <property type="component" value="Unassembled WGS sequence"/>
</dbReference>
<name>A0A380FFK1_STAGA</name>
<evidence type="ECO:0000313" key="2">
    <source>
        <dbReference type="Proteomes" id="UP000255277"/>
    </source>
</evidence>
<accession>A0A380FFK1</accession>
<reference evidence="1 2" key="1">
    <citation type="submission" date="2018-06" db="EMBL/GenBank/DDBJ databases">
        <authorList>
            <consortium name="Pathogen Informatics"/>
            <person name="Doyle S."/>
        </authorList>
    </citation>
    <scope>NUCLEOTIDE SEQUENCE [LARGE SCALE GENOMIC DNA]</scope>
    <source>
        <strain evidence="1 2">NCTC12195</strain>
    </source>
</reference>